<dbReference type="GO" id="GO:0019706">
    <property type="term" value="F:protein-cysteine S-palmitoyltransferase activity"/>
    <property type="evidence" value="ECO:0007669"/>
    <property type="project" value="UniProtKB-EC"/>
</dbReference>
<name>A0AAN7DC32_9FUNG</name>
<gene>
    <name evidence="2" type="primary">AKR1</name>
    <name evidence="2" type="ORF">ATC70_001797</name>
</gene>
<dbReference type="GeneID" id="89945499"/>
<sequence>MSDYQQISINHHKYNYELDPDLIFNFDSQVVEYVYTEANRVRETNDTITLNALNSLDNSPELRKIESVLCCKTNQDPYLLIICSDDNHNNYMFSHNVKTKVSKAVEYNKPINGDITHTDMTCSPFTVAYVDRINTIDTKPSFAMVIGTKKDDATLVLLTLNSAEDVMQVELTETFKTIGKDKPDIGHITAICILAADKGDKRMGHSDPQILLGFSQGAILIYRIRAHVYSYKASRIRVPVDLSEFTEFPGYPITQLSCARSYNSLLMNVALAQEKPDEIKYQYRRSYIKVVETRGDFTRRQRAIINPPESIQSHAKILETKLIPSTTTVEDSTLQLSIIFQNGDKTYDLNIWEVSPTKINQALILAMDQQSCIDTMAKSETVKSLKLDSNGYLNHVPQKIADIILEENKDDDVKHTAATNSTSHLVIDENAAATDDSMAHATENTASTDQHTEKPSTMDEDISAPEEPVAVLDAVATEALNVPDEDEKEKATDTLENIVEDLEEIEQGQHTVDESTEPLETTGVDNLSVVAENPIHTGANAKRESENTSADESSTKRQKLHDANNKNAANSTILLEKKLAISLEETATLATKQASGTAAVEEEPVDNTLVKEEGAAVVKMEETHIIKAGEEVQEQLTALEVTILENVVLEESNEEESSAIEDGYVVIDRKDIPEVMLTENLPLERQMEDETSTNSMDEDALLEHDDSMSDIVVEQPDQEQAEKTADASPIDITIEDNHGNLVIDDHAERDSQMAIEEEENADMTTRETEMLDEDKERPEYDQDGDGQDYADQAEDNRGMFNQAAYDAFQKEEPTTMVIARSEDENEDIDELEDGDQEEEQQEEAFSYPTQSDTHEDQDVREASYLEEGDDEIHDSGALEKDPIQDKDLLNEEDSIKFVSGGELSDLNESSNGSTPQQQLPQPHTANTIDYIPVRDEDLLRLLNTEQDTTSDLMYIDVYATTPSHTTITQPEPAVAEPEPVDENEVAYTTMLEFCFGTTNVELDTLSQSDVDAMGSYCWHHSNIQLKMFMLKYCLLHQMQNEGFLMAKALLRQWKKSMTKEEVEECIALKESMKVDPSVQFGDVFNPFSENARRKLAQQKQDYLKPAIPIDFYESQQGQVYLDYYTTGSN</sequence>
<evidence type="ECO:0000256" key="1">
    <source>
        <dbReference type="SAM" id="MobiDB-lite"/>
    </source>
</evidence>
<dbReference type="AlphaFoldDB" id="A0AAN7DC32"/>
<dbReference type="EMBL" id="JASEJX010000015">
    <property type="protein sequence ID" value="KAK4514209.1"/>
    <property type="molecule type" value="Genomic_DNA"/>
</dbReference>
<feature type="compositionally biased region" description="Acidic residues" evidence="1">
    <location>
        <begin position="823"/>
        <end position="842"/>
    </location>
</feature>
<feature type="compositionally biased region" description="Basic and acidic residues" evidence="1">
    <location>
        <begin position="764"/>
        <end position="780"/>
    </location>
</feature>
<keyword evidence="2" id="KW-0012">Acyltransferase</keyword>
<dbReference type="EC" id="2.3.1.225" evidence="2"/>
<accession>A0AAN7DC32</accession>
<keyword evidence="2" id="KW-0808">Transferase</keyword>
<reference evidence="2 3" key="1">
    <citation type="submission" date="2022-11" db="EMBL/GenBank/DDBJ databases">
        <title>Mucor velutinosus strain NIH1002 WGS.</title>
        <authorList>
            <person name="Subramanian P."/>
            <person name="Mullikin J.C."/>
            <person name="Segre J.A."/>
            <person name="Zelazny A.M."/>
        </authorList>
    </citation>
    <scope>NUCLEOTIDE SEQUENCE [LARGE SCALE GENOMIC DNA]</scope>
    <source>
        <strain evidence="2 3">NIH1002</strain>
    </source>
</reference>
<feature type="compositionally biased region" description="Basic and acidic residues" evidence="1">
    <location>
        <begin position="852"/>
        <end position="863"/>
    </location>
</feature>
<protein>
    <submittedName>
        <fullName evidence="2">Palmitoyltransferase akr1</fullName>
        <ecNumber evidence="2">2.3.1.225</ecNumber>
    </submittedName>
</protein>
<feature type="compositionally biased region" description="Acidic residues" evidence="1">
    <location>
        <begin position="781"/>
        <end position="793"/>
    </location>
</feature>
<feature type="compositionally biased region" description="Polar residues" evidence="1">
    <location>
        <begin position="906"/>
        <end position="925"/>
    </location>
</feature>
<feature type="region of interest" description="Disordered" evidence="1">
    <location>
        <begin position="532"/>
        <end position="567"/>
    </location>
</feature>
<evidence type="ECO:0000313" key="3">
    <source>
        <dbReference type="Proteomes" id="UP001304243"/>
    </source>
</evidence>
<feature type="region of interest" description="Disordered" evidence="1">
    <location>
        <begin position="441"/>
        <end position="462"/>
    </location>
</feature>
<proteinExistence type="predicted"/>
<organism evidence="2 3">
    <name type="scientific">Mucor velutinosus</name>
    <dbReference type="NCBI Taxonomy" id="708070"/>
    <lineage>
        <taxon>Eukaryota</taxon>
        <taxon>Fungi</taxon>
        <taxon>Fungi incertae sedis</taxon>
        <taxon>Mucoromycota</taxon>
        <taxon>Mucoromycotina</taxon>
        <taxon>Mucoromycetes</taxon>
        <taxon>Mucorales</taxon>
        <taxon>Mucorineae</taxon>
        <taxon>Mucoraceae</taxon>
        <taxon>Mucor</taxon>
    </lineage>
</organism>
<dbReference type="Proteomes" id="UP001304243">
    <property type="component" value="Unassembled WGS sequence"/>
</dbReference>
<feature type="compositionally biased region" description="Basic and acidic residues" evidence="1">
    <location>
        <begin position="873"/>
        <end position="886"/>
    </location>
</feature>
<feature type="region of interest" description="Disordered" evidence="1">
    <location>
        <begin position="902"/>
        <end position="925"/>
    </location>
</feature>
<dbReference type="RefSeq" id="XP_064680875.1">
    <property type="nucleotide sequence ID" value="XM_064821189.1"/>
</dbReference>
<evidence type="ECO:0000313" key="2">
    <source>
        <dbReference type="EMBL" id="KAK4514209.1"/>
    </source>
</evidence>
<keyword evidence="3" id="KW-1185">Reference proteome</keyword>
<feature type="region of interest" description="Disordered" evidence="1">
    <location>
        <begin position="744"/>
        <end position="886"/>
    </location>
</feature>
<comment type="caution">
    <text evidence="2">The sequence shown here is derived from an EMBL/GenBank/DDBJ whole genome shotgun (WGS) entry which is preliminary data.</text>
</comment>